<evidence type="ECO:0000259" key="22">
    <source>
        <dbReference type="PROSITE" id="PS50839"/>
    </source>
</evidence>
<dbReference type="SUPFAM" id="SSF47384">
    <property type="entry name" value="Homodimeric domain of signal transducing histidine kinase"/>
    <property type="match status" value="1"/>
</dbReference>
<dbReference type="Pfam" id="PF03924">
    <property type="entry name" value="CHASE"/>
    <property type="match status" value="1"/>
</dbReference>
<feature type="domain" description="HAMP" evidence="23">
    <location>
        <begin position="658"/>
        <end position="711"/>
    </location>
</feature>
<comment type="function">
    <text evidence="13">Member of the two-component regulatory system BvgS/BvgA. Phosphorylates BvgA via a four-step phosphorelay in response to environmental signals.</text>
</comment>
<dbReference type="Gene3D" id="3.30.565.10">
    <property type="entry name" value="Histidine kinase-like ATPase, C-terminal domain"/>
    <property type="match status" value="1"/>
</dbReference>
<keyword evidence="8" id="KW-0418">Kinase</keyword>
<evidence type="ECO:0000256" key="15">
    <source>
        <dbReference type="ARBA" id="ARBA00068150"/>
    </source>
</evidence>
<keyword evidence="5" id="KW-0808">Transferase</keyword>
<dbReference type="Gene3D" id="6.10.340.10">
    <property type="match status" value="1"/>
</dbReference>
<dbReference type="Gene3D" id="1.10.287.130">
    <property type="match status" value="1"/>
</dbReference>
<feature type="domain" description="Histidine kinase" evidence="20">
    <location>
        <begin position="775"/>
        <end position="997"/>
    </location>
</feature>
<dbReference type="GO" id="GO:0005524">
    <property type="term" value="F:ATP binding"/>
    <property type="evidence" value="ECO:0007669"/>
    <property type="project" value="UniProtKB-KW"/>
</dbReference>
<evidence type="ECO:0000256" key="3">
    <source>
        <dbReference type="ARBA" id="ARBA00012438"/>
    </source>
</evidence>
<dbReference type="SMART" id="SM00388">
    <property type="entry name" value="HisKA"/>
    <property type="match status" value="1"/>
</dbReference>
<dbReference type="PANTHER" id="PTHR45339">
    <property type="entry name" value="HYBRID SIGNAL TRANSDUCTION HISTIDINE KINASE J"/>
    <property type="match status" value="1"/>
</dbReference>
<keyword evidence="10 19" id="KW-1133">Transmembrane helix</keyword>
<reference evidence="24 25" key="1">
    <citation type="submission" date="2020-10" db="EMBL/GenBank/DDBJ databases">
        <title>Connecting structure to function with the recovery of over 1000 high-quality activated sludge metagenome-assembled genomes encoding full-length rRNA genes using long-read sequencing.</title>
        <authorList>
            <person name="Singleton C.M."/>
            <person name="Petriglieri F."/>
            <person name="Kristensen J.M."/>
            <person name="Kirkegaard R.H."/>
            <person name="Michaelsen T.Y."/>
            <person name="Andersen M.H."/>
            <person name="Karst S.M."/>
            <person name="Dueholm M.S."/>
            <person name="Nielsen P.H."/>
            <person name="Albertsen M."/>
        </authorList>
    </citation>
    <scope>NUCLEOTIDE SEQUENCE [LARGE SCALE GENOMIC DNA]</scope>
    <source>
        <strain evidence="24">EsbW_18-Q3-R4-48_BATAC.463</strain>
    </source>
</reference>
<evidence type="ECO:0000256" key="1">
    <source>
        <dbReference type="ARBA" id="ARBA00000085"/>
    </source>
</evidence>
<dbReference type="Pfam" id="PF00672">
    <property type="entry name" value="HAMP"/>
    <property type="match status" value="1"/>
</dbReference>
<evidence type="ECO:0000259" key="20">
    <source>
        <dbReference type="PROSITE" id="PS50109"/>
    </source>
</evidence>
<evidence type="ECO:0000313" key="24">
    <source>
        <dbReference type="EMBL" id="MBK7415595.1"/>
    </source>
</evidence>
<dbReference type="Proteomes" id="UP000739411">
    <property type="component" value="Unassembled WGS sequence"/>
</dbReference>
<dbReference type="InterPro" id="IPR005467">
    <property type="entry name" value="His_kinase_dom"/>
</dbReference>
<comment type="caution">
    <text evidence="24">The sequence shown here is derived from an EMBL/GenBank/DDBJ whole genome shotgun (WGS) entry which is preliminary data.</text>
</comment>
<feature type="transmembrane region" description="Helical" evidence="19">
    <location>
        <begin position="250"/>
        <end position="269"/>
    </location>
</feature>
<keyword evidence="7" id="KW-0547">Nucleotide-binding</keyword>
<dbReference type="EMBL" id="JADJMS010000022">
    <property type="protein sequence ID" value="MBK7415595.1"/>
    <property type="molecule type" value="Genomic_DNA"/>
</dbReference>
<evidence type="ECO:0000256" key="6">
    <source>
        <dbReference type="ARBA" id="ARBA00022692"/>
    </source>
</evidence>
<dbReference type="PROSITE" id="PS50110">
    <property type="entry name" value="RESPONSE_REGULATORY"/>
    <property type="match status" value="1"/>
</dbReference>
<dbReference type="SMART" id="SM00304">
    <property type="entry name" value="HAMP"/>
    <property type="match status" value="1"/>
</dbReference>
<evidence type="ECO:0000256" key="13">
    <source>
        <dbReference type="ARBA" id="ARBA00058004"/>
    </source>
</evidence>
<evidence type="ECO:0000256" key="10">
    <source>
        <dbReference type="ARBA" id="ARBA00022989"/>
    </source>
</evidence>
<dbReference type="SUPFAM" id="SSF55874">
    <property type="entry name" value="ATPase domain of HSP90 chaperone/DNA topoisomerase II/histidine kinase"/>
    <property type="match status" value="1"/>
</dbReference>
<keyword evidence="6 19" id="KW-0812">Transmembrane</keyword>
<dbReference type="SMART" id="SM00387">
    <property type="entry name" value="HATPase_c"/>
    <property type="match status" value="1"/>
</dbReference>
<dbReference type="EC" id="2.7.13.3" evidence="3"/>
<dbReference type="InterPro" id="IPR004358">
    <property type="entry name" value="Sig_transdc_His_kin-like_C"/>
</dbReference>
<evidence type="ECO:0000256" key="2">
    <source>
        <dbReference type="ARBA" id="ARBA00004370"/>
    </source>
</evidence>
<keyword evidence="12 19" id="KW-0472">Membrane</keyword>
<dbReference type="CDD" id="cd12913">
    <property type="entry name" value="PDC1_MCP_like"/>
    <property type="match status" value="1"/>
</dbReference>
<evidence type="ECO:0000256" key="16">
    <source>
        <dbReference type="ARBA" id="ARBA00070152"/>
    </source>
</evidence>
<evidence type="ECO:0000256" key="18">
    <source>
        <dbReference type="SAM" id="Coils"/>
    </source>
</evidence>
<dbReference type="InterPro" id="IPR011006">
    <property type="entry name" value="CheY-like_superfamily"/>
</dbReference>
<dbReference type="CDD" id="cd17546">
    <property type="entry name" value="REC_hyHK_CKI1_RcsC-like"/>
    <property type="match status" value="1"/>
</dbReference>
<feature type="domain" description="Response regulatory" evidence="21">
    <location>
        <begin position="1024"/>
        <end position="1140"/>
    </location>
</feature>
<evidence type="ECO:0000256" key="11">
    <source>
        <dbReference type="ARBA" id="ARBA00023012"/>
    </source>
</evidence>
<evidence type="ECO:0000256" key="9">
    <source>
        <dbReference type="ARBA" id="ARBA00022840"/>
    </source>
</evidence>
<dbReference type="AlphaFoldDB" id="A0A935N226"/>
<sequence length="1145" mass="125526">MLAIVVLGWLLTVSIEYYDRRLSDQANMSLTEVQLRAAALRLERNLNNILQVNYDFAAALPPDLAVSDARMQQIAENLISRHRHIINVTLSRNFEVIFVYPFKGNEAVLGMNYANRPYIMTGVQRAIELRDTVVTGPIKLVQSGRQGLVGRTPIFESSDNGKVGALKGVLSTAIDFEGVLADAGLLVPDLPFVLAIRGRDGTGAQGEPFFGDAALFKQAHIVVDMNLPGGQWRLAAIPKPGSTADGLRPWLIRGTGAFFTLGLVLLLFARNRRLNLVQTRKHDGADQPANHSRAKLKIGLRAFLLAAVILVLLPIVAIYGWFSYHAAQQSSDQYVQSTAAGLGERIHDRVTAFFEVPRRIITFNVEQARAGLLDSNKREQIMQSFLLQIRQQPLLTFISVGMADGEYYAGSRPPLGTDKGLRMIHARLVNDRVMHIYRVDDAARPTTLVSKANSDFDARTRPWFKSAVSAGRMSWYPAYRYAINDIEGAYDTLGIGMSSPLYGPNGDLIGVTAADVALSQVSNLLRELGGNASSVAFIAETDGKLLATSTLDAVYRINGEKTERIDFSNSDNPLIRAAGASLQAAGRPEGNAHIEVDGERYLIDWRTLQLEQGPQLCIGVIMPKANFDSVANSMLRNVAYLALMVTVFSLFVGLLVSDWVSRPLIQLSRASARLAAGNWQIADDKTSPIREVASLFDAINDMSQQLHRHAQSLEQQADDLRTGNERLQVEIVERVKSEDRIQALNVDLEIANQTLTLAKEAAESANKAKSAFLANMSHELRTPMHGIMGMVALVRGRVSDEKSRRQLDLAQDAANRLLLIINDILDISKIEAEHLALESIEFKLDKVLSNTLSLVGFKAEQKGLKLLIDTSPEIADASFRGDSLRLGQILLNLIGNAIKFTESGEIKVRISQTENTPDSVLLHFEVQDSGIGISAEEQKRLFTAFEQADSSMTRKYGGTGLGLAISKRLAQMMGGDIGVNSVPGQGSAFWFTVRLGKVAKAAPTPVSQQETAEAQLIRLYPGARVLLAEDEPISQEVSRGLLEDVGLIVDLAEDGEMALSLALVCDYDLILMDMQMPKMNGLEATRAIRATSLNIDTPILAMTANAFQEDRQACLNAGMNDHIGKPVIPEVMYEVLLKWLNRSKA</sequence>
<dbReference type="CDD" id="cd06225">
    <property type="entry name" value="HAMP"/>
    <property type="match status" value="1"/>
</dbReference>
<dbReference type="PROSITE" id="PS50885">
    <property type="entry name" value="HAMP"/>
    <property type="match status" value="1"/>
</dbReference>
<evidence type="ECO:0000259" key="23">
    <source>
        <dbReference type="PROSITE" id="PS50885"/>
    </source>
</evidence>
<evidence type="ECO:0000256" key="8">
    <source>
        <dbReference type="ARBA" id="ARBA00022777"/>
    </source>
</evidence>
<dbReference type="InterPro" id="IPR003594">
    <property type="entry name" value="HATPase_dom"/>
</dbReference>
<dbReference type="PRINTS" id="PR00344">
    <property type="entry name" value="BCTRLSENSOR"/>
</dbReference>
<dbReference type="SUPFAM" id="SSF158472">
    <property type="entry name" value="HAMP domain-like"/>
    <property type="match status" value="1"/>
</dbReference>
<organism evidence="24 25">
    <name type="scientific">Candidatus Dechloromonas phosphorivorans</name>
    <dbReference type="NCBI Taxonomy" id="2899244"/>
    <lineage>
        <taxon>Bacteria</taxon>
        <taxon>Pseudomonadati</taxon>
        <taxon>Pseudomonadota</taxon>
        <taxon>Betaproteobacteria</taxon>
        <taxon>Rhodocyclales</taxon>
        <taxon>Azonexaceae</taxon>
        <taxon>Dechloromonas</taxon>
    </lineage>
</organism>
<dbReference type="GO" id="GO:0000155">
    <property type="term" value="F:phosphorelay sensor kinase activity"/>
    <property type="evidence" value="ECO:0007669"/>
    <property type="project" value="InterPro"/>
</dbReference>
<dbReference type="Pfam" id="PF02518">
    <property type="entry name" value="HATPase_c"/>
    <property type="match status" value="1"/>
</dbReference>
<keyword evidence="18" id="KW-0175">Coiled coil</keyword>
<keyword evidence="4 17" id="KW-0597">Phosphoprotein</keyword>
<evidence type="ECO:0000256" key="17">
    <source>
        <dbReference type="PROSITE-ProRule" id="PRU00169"/>
    </source>
</evidence>
<dbReference type="FunFam" id="3.30.565.10:FF:000010">
    <property type="entry name" value="Sensor histidine kinase RcsC"/>
    <property type="match status" value="1"/>
</dbReference>
<dbReference type="PROSITE" id="PS50839">
    <property type="entry name" value="CHASE"/>
    <property type="match status" value="1"/>
</dbReference>
<evidence type="ECO:0000256" key="4">
    <source>
        <dbReference type="ARBA" id="ARBA00022553"/>
    </source>
</evidence>
<dbReference type="InterPro" id="IPR036890">
    <property type="entry name" value="HATPase_C_sf"/>
</dbReference>
<evidence type="ECO:0000313" key="25">
    <source>
        <dbReference type="Proteomes" id="UP000739411"/>
    </source>
</evidence>
<name>A0A935N226_9RHOO</name>
<protein>
    <recommendedName>
        <fullName evidence="15">Sensory/regulatory protein RpfC</fullName>
        <ecNumber evidence="3">2.7.13.3</ecNumber>
    </recommendedName>
    <alternativeName>
        <fullName evidence="16">Virulence sensor protein BvgS</fullName>
    </alternativeName>
</protein>
<dbReference type="FunFam" id="1.10.287.130:FF:000002">
    <property type="entry name" value="Two-component osmosensing histidine kinase"/>
    <property type="match status" value="1"/>
</dbReference>
<keyword evidence="11" id="KW-0902">Two-component regulatory system</keyword>
<evidence type="ECO:0000256" key="7">
    <source>
        <dbReference type="ARBA" id="ARBA00022741"/>
    </source>
</evidence>
<dbReference type="GO" id="GO:0016020">
    <property type="term" value="C:membrane"/>
    <property type="evidence" value="ECO:0007669"/>
    <property type="project" value="UniProtKB-SubCell"/>
</dbReference>
<evidence type="ECO:0000256" key="19">
    <source>
        <dbReference type="SAM" id="Phobius"/>
    </source>
</evidence>
<dbReference type="InterPro" id="IPR003660">
    <property type="entry name" value="HAMP_dom"/>
</dbReference>
<dbReference type="PROSITE" id="PS50109">
    <property type="entry name" value="HIS_KIN"/>
    <property type="match status" value="1"/>
</dbReference>
<dbReference type="Pfam" id="PF00512">
    <property type="entry name" value="HisKA"/>
    <property type="match status" value="1"/>
</dbReference>
<dbReference type="InterPro" id="IPR006189">
    <property type="entry name" value="CHASE_dom"/>
</dbReference>
<keyword evidence="9" id="KW-0067">ATP-binding</keyword>
<dbReference type="Gene3D" id="3.40.50.2300">
    <property type="match status" value="1"/>
</dbReference>
<dbReference type="Gene3D" id="3.30.450.20">
    <property type="entry name" value="PAS domain"/>
    <property type="match status" value="2"/>
</dbReference>
<dbReference type="SMART" id="SM01079">
    <property type="entry name" value="CHASE"/>
    <property type="match status" value="1"/>
</dbReference>
<dbReference type="Gene3D" id="3.30.450.350">
    <property type="entry name" value="CHASE domain"/>
    <property type="match status" value="1"/>
</dbReference>
<comment type="subcellular location">
    <subcellularLocation>
        <location evidence="2">Membrane</location>
    </subcellularLocation>
</comment>
<dbReference type="SMART" id="SM00448">
    <property type="entry name" value="REC"/>
    <property type="match status" value="1"/>
</dbReference>
<dbReference type="CDD" id="cd16922">
    <property type="entry name" value="HATPase_EvgS-ArcB-TorS-like"/>
    <property type="match status" value="1"/>
</dbReference>
<dbReference type="InterPro" id="IPR036097">
    <property type="entry name" value="HisK_dim/P_sf"/>
</dbReference>
<feature type="coiled-coil region" evidence="18">
    <location>
        <begin position="710"/>
        <end position="768"/>
    </location>
</feature>
<dbReference type="InterPro" id="IPR001789">
    <property type="entry name" value="Sig_transdc_resp-reg_receiver"/>
</dbReference>
<dbReference type="SUPFAM" id="SSF52172">
    <property type="entry name" value="CheY-like"/>
    <property type="match status" value="1"/>
</dbReference>
<evidence type="ECO:0000256" key="12">
    <source>
        <dbReference type="ARBA" id="ARBA00023136"/>
    </source>
</evidence>
<dbReference type="CDD" id="cd00082">
    <property type="entry name" value="HisKA"/>
    <property type="match status" value="1"/>
</dbReference>
<feature type="transmembrane region" description="Helical" evidence="19">
    <location>
        <begin position="302"/>
        <end position="322"/>
    </location>
</feature>
<dbReference type="Pfam" id="PF00072">
    <property type="entry name" value="Response_reg"/>
    <property type="match status" value="1"/>
</dbReference>
<dbReference type="InterPro" id="IPR003661">
    <property type="entry name" value="HisK_dim/P_dom"/>
</dbReference>
<proteinExistence type="predicted"/>
<dbReference type="InterPro" id="IPR042240">
    <property type="entry name" value="CHASE_sf"/>
</dbReference>
<comment type="subunit">
    <text evidence="14">At low DSF concentrations, interacts with RpfF.</text>
</comment>
<evidence type="ECO:0000256" key="5">
    <source>
        <dbReference type="ARBA" id="ARBA00022679"/>
    </source>
</evidence>
<accession>A0A935N226</accession>
<evidence type="ECO:0000259" key="21">
    <source>
        <dbReference type="PROSITE" id="PS50110"/>
    </source>
</evidence>
<comment type="catalytic activity">
    <reaction evidence="1">
        <text>ATP + protein L-histidine = ADP + protein N-phospho-L-histidine.</text>
        <dbReference type="EC" id="2.7.13.3"/>
    </reaction>
</comment>
<feature type="domain" description="CHASE" evidence="22">
    <location>
        <begin position="96"/>
        <end position="190"/>
    </location>
</feature>
<evidence type="ECO:0000256" key="14">
    <source>
        <dbReference type="ARBA" id="ARBA00064003"/>
    </source>
</evidence>
<feature type="modified residue" description="4-aspartylphosphate" evidence="17">
    <location>
        <position position="1073"/>
    </location>
</feature>
<dbReference type="PANTHER" id="PTHR45339:SF3">
    <property type="entry name" value="HISTIDINE KINASE"/>
    <property type="match status" value="1"/>
</dbReference>
<gene>
    <name evidence="24" type="ORF">IPJ38_11290</name>
</gene>